<name>A0AAV2I8Z7_LYMST</name>
<feature type="region of interest" description="Disordered" evidence="1">
    <location>
        <begin position="677"/>
        <end position="731"/>
    </location>
</feature>
<feature type="compositionally biased region" description="Polar residues" evidence="1">
    <location>
        <begin position="939"/>
        <end position="948"/>
    </location>
</feature>
<feature type="region of interest" description="Disordered" evidence="1">
    <location>
        <begin position="498"/>
        <end position="518"/>
    </location>
</feature>
<protein>
    <submittedName>
        <fullName evidence="2">Uncharacterized protein</fullName>
    </submittedName>
</protein>
<feature type="compositionally biased region" description="Basic residues" evidence="1">
    <location>
        <begin position="690"/>
        <end position="715"/>
    </location>
</feature>
<dbReference type="AlphaFoldDB" id="A0AAV2I8Z7"/>
<feature type="compositionally biased region" description="Polar residues" evidence="1">
    <location>
        <begin position="1"/>
        <end position="14"/>
    </location>
</feature>
<accession>A0AAV2I8Z7</accession>
<evidence type="ECO:0000313" key="3">
    <source>
        <dbReference type="Proteomes" id="UP001497497"/>
    </source>
</evidence>
<evidence type="ECO:0000313" key="2">
    <source>
        <dbReference type="EMBL" id="CAL1542033.1"/>
    </source>
</evidence>
<dbReference type="SMART" id="SM00384">
    <property type="entry name" value="AT_hook"/>
    <property type="match status" value="3"/>
</dbReference>
<comment type="caution">
    <text evidence="2">The sequence shown here is derived from an EMBL/GenBank/DDBJ whole genome shotgun (WGS) entry which is preliminary data.</text>
</comment>
<dbReference type="PRINTS" id="PR00929">
    <property type="entry name" value="ATHOOK"/>
</dbReference>
<evidence type="ECO:0000256" key="1">
    <source>
        <dbReference type="SAM" id="MobiDB-lite"/>
    </source>
</evidence>
<feature type="region of interest" description="Disordered" evidence="1">
    <location>
        <begin position="351"/>
        <end position="370"/>
    </location>
</feature>
<keyword evidence="3" id="KW-1185">Reference proteome</keyword>
<feature type="region of interest" description="Disordered" evidence="1">
    <location>
        <begin position="284"/>
        <end position="303"/>
    </location>
</feature>
<reference evidence="2 3" key="1">
    <citation type="submission" date="2024-04" db="EMBL/GenBank/DDBJ databases">
        <authorList>
            <consortium name="Genoscope - CEA"/>
            <person name="William W."/>
        </authorList>
    </citation>
    <scope>NUCLEOTIDE SEQUENCE [LARGE SCALE GENOMIC DNA]</scope>
</reference>
<dbReference type="GO" id="GO:0003677">
    <property type="term" value="F:DNA binding"/>
    <property type="evidence" value="ECO:0007669"/>
    <property type="project" value="InterPro"/>
</dbReference>
<feature type="compositionally biased region" description="Polar residues" evidence="1">
    <location>
        <begin position="91"/>
        <end position="102"/>
    </location>
</feature>
<feature type="compositionally biased region" description="Basic and acidic residues" evidence="1">
    <location>
        <begin position="284"/>
        <end position="294"/>
    </location>
</feature>
<sequence>MNQDGGTTEQSSDYETSDANTSSLNNSLSEEEFSIESSNIDSGGLKLTISCRKRSCEDEHDNSAGAHLNQQKDHSRSRAKHLNMEKEISEMNCTNEDYLQNSDSHKELPKSGHSYSDHPSYNEGGRFFMAPTMSPSRSSKGSQQKAPSSNECQNSALFVSTQSDSSTVVFKSGTQLEVSKSSDVLKGFKRFKQEGSISISSLHDSHEPLLRLDTLPNVSPDSGIISLDESPFGSESPNSFVNGDCSAELQHGPQSSFTSTSHHLHRRTVTIDDTMKQNSLVEEGKEHNGNEHSTGELSEQEGAKATAVDLTKELTKIAPSKESDMDCCTDEDVVSSPVIANGSGVILSSPHKISQTMGRKKRGRPPKQKKSLLLRHKRSTIYSGLYGAIPIVPHADYKSPSSADIHGGSFKKVSDILSGKPGQATEIVKSADIEEVNDVSCDNTSFKKRSPGRPKGSVSKKSTNTDVFRHAYKNVSLKSKTVNLKVKNNIGSKFKKDVAKRPRGRPRKNLVPTDSHSHCTLDNSDCHKVNSKFLVNDDTIVNNKSVRKKHFRKRVFTQKKRKPHIFKTSNNVPNQIIQKAISNPVAVDKNKMNSAGSLKLELSVPDSSPDKRIYHGGLKAKPHASPEKSVFQDNDLDALLKSVKSSITSQFTTEDPGSDIIGNISFVNPFKVSEPSPFPKMTRPESPKVVKPKSKKPKLHVMMRRTKRKKRKKLPANKVVPPTPPPPKKLNVFSTVEPLKKIGKFSVVPQKKTGTFGSPTSEKRLSFFTSCVQPSKILATSRLNVFRSGTGVDEAHRSGTPTDTDQPDCFDKRGKRRHRLLYRKSKHKNIIDPVFAADLDTLVSGLNGMFLSENPADNYIRVRPGEMPLPSIFRVIKIDVNKKTKDRILASETSVLDRNKPRKETPSPYDSPAASFKPISKVGGRKKSFSDQVGDQRELSSISDSSDQWLPPKKRHRLVNLDSTQFSSPLNYFNDSTSLKKDLKIQRKGKRLRKTLCNEDNKYGKLFSI</sequence>
<feature type="compositionally biased region" description="Basic and acidic residues" evidence="1">
    <location>
        <begin position="70"/>
        <end position="89"/>
    </location>
</feature>
<feature type="region of interest" description="Disordered" evidence="1">
    <location>
        <begin position="792"/>
        <end position="811"/>
    </location>
</feature>
<dbReference type="InterPro" id="IPR017956">
    <property type="entry name" value="AT_hook_DNA-bd_motif"/>
</dbReference>
<dbReference type="Proteomes" id="UP001497497">
    <property type="component" value="Unassembled WGS sequence"/>
</dbReference>
<proteinExistence type="predicted"/>
<feature type="region of interest" description="Disordered" evidence="1">
    <location>
        <begin position="1"/>
        <end position="152"/>
    </location>
</feature>
<feature type="compositionally biased region" description="Low complexity" evidence="1">
    <location>
        <begin position="17"/>
        <end position="28"/>
    </location>
</feature>
<gene>
    <name evidence="2" type="ORF">GSLYS_00015639001</name>
</gene>
<feature type="compositionally biased region" description="Basic and acidic residues" evidence="1">
    <location>
        <begin position="891"/>
        <end position="905"/>
    </location>
</feature>
<feature type="compositionally biased region" description="Polar residues" evidence="1">
    <location>
        <begin position="133"/>
        <end position="152"/>
    </location>
</feature>
<dbReference type="EMBL" id="CAXITT010000467">
    <property type="protein sequence ID" value="CAL1542033.1"/>
    <property type="molecule type" value="Genomic_DNA"/>
</dbReference>
<feature type="compositionally biased region" description="Basic residues" evidence="1">
    <location>
        <begin position="358"/>
        <end position="370"/>
    </location>
</feature>
<organism evidence="2 3">
    <name type="scientific">Lymnaea stagnalis</name>
    <name type="common">Great pond snail</name>
    <name type="synonym">Helix stagnalis</name>
    <dbReference type="NCBI Taxonomy" id="6523"/>
    <lineage>
        <taxon>Eukaryota</taxon>
        <taxon>Metazoa</taxon>
        <taxon>Spiralia</taxon>
        <taxon>Lophotrochozoa</taxon>
        <taxon>Mollusca</taxon>
        <taxon>Gastropoda</taxon>
        <taxon>Heterobranchia</taxon>
        <taxon>Euthyneura</taxon>
        <taxon>Panpulmonata</taxon>
        <taxon>Hygrophila</taxon>
        <taxon>Lymnaeoidea</taxon>
        <taxon>Lymnaeidae</taxon>
        <taxon>Lymnaea</taxon>
    </lineage>
</organism>
<feature type="region of interest" description="Disordered" evidence="1">
    <location>
        <begin position="891"/>
        <end position="948"/>
    </location>
</feature>
<feature type="region of interest" description="Disordered" evidence="1">
    <location>
        <begin position="444"/>
        <end position="464"/>
    </location>
</feature>